<organism evidence="1 2">
    <name type="scientific">Trichonephila clavipes</name>
    <name type="common">Golden silk orbweaver</name>
    <name type="synonym">Nephila clavipes</name>
    <dbReference type="NCBI Taxonomy" id="2585209"/>
    <lineage>
        <taxon>Eukaryota</taxon>
        <taxon>Metazoa</taxon>
        <taxon>Ecdysozoa</taxon>
        <taxon>Arthropoda</taxon>
        <taxon>Chelicerata</taxon>
        <taxon>Arachnida</taxon>
        <taxon>Araneae</taxon>
        <taxon>Araneomorphae</taxon>
        <taxon>Entelegynae</taxon>
        <taxon>Araneoidea</taxon>
        <taxon>Nephilidae</taxon>
        <taxon>Trichonephila</taxon>
    </lineage>
</organism>
<reference evidence="1" key="1">
    <citation type="submission" date="2020-08" db="EMBL/GenBank/DDBJ databases">
        <title>Multicomponent nature underlies the extraordinary mechanical properties of spider dragline silk.</title>
        <authorList>
            <person name="Kono N."/>
            <person name="Nakamura H."/>
            <person name="Mori M."/>
            <person name="Yoshida Y."/>
            <person name="Ohtoshi R."/>
            <person name="Malay A.D."/>
            <person name="Moran D.A.P."/>
            <person name="Tomita M."/>
            <person name="Numata K."/>
            <person name="Arakawa K."/>
        </authorList>
    </citation>
    <scope>NUCLEOTIDE SEQUENCE</scope>
</reference>
<protein>
    <submittedName>
        <fullName evidence="1">Uncharacterized protein</fullName>
    </submittedName>
</protein>
<evidence type="ECO:0000313" key="2">
    <source>
        <dbReference type="Proteomes" id="UP000887159"/>
    </source>
</evidence>
<dbReference type="EMBL" id="BMAU01021135">
    <property type="protein sequence ID" value="GFX91629.1"/>
    <property type="molecule type" value="Genomic_DNA"/>
</dbReference>
<dbReference type="Proteomes" id="UP000887159">
    <property type="component" value="Unassembled WGS sequence"/>
</dbReference>
<keyword evidence="2" id="KW-1185">Reference proteome</keyword>
<evidence type="ECO:0000313" key="1">
    <source>
        <dbReference type="EMBL" id="GFX91629.1"/>
    </source>
</evidence>
<dbReference type="AlphaFoldDB" id="A0A8X6RG56"/>
<gene>
    <name evidence="1" type="ORF">TNCV_3682151</name>
</gene>
<sequence length="121" mass="14049">MIRIVIKFKVFPLGLHTLSLILLPKTLLEGFLWNGVQLHRRVLPYRISTLKTGSYQLNYLISTRKTGSYQWNFHFWEKSEVSKSQVSVESNRSCAIARRSFSVPSTEAWEQISQSLCTRIT</sequence>
<proteinExistence type="predicted"/>
<comment type="caution">
    <text evidence="1">The sequence shown here is derived from an EMBL/GenBank/DDBJ whole genome shotgun (WGS) entry which is preliminary data.</text>
</comment>
<name>A0A8X6RG56_TRICX</name>
<accession>A0A8X6RG56</accession>